<dbReference type="CDD" id="cd08771">
    <property type="entry name" value="DLP_1"/>
    <property type="match status" value="1"/>
</dbReference>
<protein>
    <submittedName>
        <fullName evidence="6">Uncharacterized protein</fullName>
    </submittedName>
</protein>
<dbReference type="PRINTS" id="PR00195">
    <property type="entry name" value="DYNAMIN"/>
</dbReference>
<dbReference type="Gene3D" id="1.20.120.1240">
    <property type="entry name" value="Dynamin, middle domain"/>
    <property type="match status" value="1"/>
</dbReference>
<feature type="domain" description="Dynamin-type G" evidence="5">
    <location>
        <begin position="51"/>
        <end position="323"/>
    </location>
</feature>
<proteinExistence type="predicted"/>
<dbReference type="GO" id="GO:0016559">
    <property type="term" value="P:peroxisome fission"/>
    <property type="evidence" value="ECO:0007669"/>
    <property type="project" value="TreeGrafter"/>
</dbReference>
<evidence type="ECO:0000259" key="4">
    <source>
        <dbReference type="PROSITE" id="PS51388"/>
    </source>
</evidence>
<dbReference type="InterPro" id="IPR000375">
    <property type="entry name" value="Dynamin_stalk"/>
</dbReference>
<accession>A0A815UNT9</accession>
<dbReference type="Proteomes" id="UP000663834">
    <property type="component" value="Unassembled WGS sequence"/>
</dbReference>
<feature type="domain" description="GED" evidence="4">
    <location>
        <begin position="669"/>
        <end position="761"/>
    </location>
</feature>
<dbReference type="GO" id="GO:0005525">
    <property type="term" value="F:GTP binding"/>
    <property type="evidence" value="ECO:0007669"/>
    <property type="project" value="InterPro"/>
</dbReference>
<dbReference type="InterPro" id="IPR001401">
    <property type="entry name" value="Dynamin_GTPase"/>
</dbReference>
<dbReference type="GO" id="GO:0005739">
    <property type="term" value="C:mitochondrion"/>
    <property type="evidence" value="ECO:0007669"/>
    <property type="project" value="TreeGrafter"/>
</dbReference>
<evidence type="ECO:0000256" key="1">
    <source>
        <dbReference type="ARBA" id="ARBA00022741"/>
    </source>
</evidence>
<dbReference type="EMBL" id="CAJNOV010013358">
    <property type="protein sequence ID" value="CAF1518623.1"/>
    <property type="molecule type" value="Genomic_DNA"/>
</dbReference>
<dbReference type="Pfam" id="PF00350">
    <property type="entry name" value="Dynamin_N"/>
    <property type="match status" value="1"/>
</dbReference>
<evidence type="ECO:0000313" key="6">
    <source>
        <dbReference type="EMBL" id="CAF1518623.1"/>
    </source>
</evidence>
<keyword evidence="1" id="KW-0547">Nucleotide-binding</keyword>
<dbReference type="PANTHER" id="PTHR11566:SF21">
    <property type="entry name" value="DYNAMIN RELATED PROTEIN 1, ISOFORM A"/>
    <property type="match status" value="1"/>
</dbReference>
<dbReference type="InterPro" id="IPR020850">
    <property type="entry name" value="GED_dom"/>
</dbReference>
<dbReference type="PROSITE" id="PS51718">
    <property type="entry name" value="G_DYNAMIN_2"/>
    <property type="match status" value="1"/>
</dbReference>
<keyword evidence="2" id="KW-0342">GTP-binding</keyword>
<dbReference type="GO" id="GO:0048312">
    <property type="term" value="P:intracellular distribution of mitochondria"/>
    <property type="evidence" value="ECO:0007669"/>
    <property type="project" value="TreeGrafter"/>
</dbReference>
<dbReference type="PANTHER" id="PTHR11566">
    <property type="entry name" value="DYNAMIN"/>
    <property type="match status" value="1"/>
</dbReference>
<sequence length="766" mass="87485">MSTRNRISTSSASSKIEHPELALNESYDEAIIPLLTTIDKIRNRIADIDTTIDLPAIVVIGEQSSGKSSVLEALSGISLPRGGQHMTTKCPLELRMRRASTWHASLECSGRIIRDNIPTAHDIGQHINTEQNRLTNNRDQISKQVLLVNVEASWLPNLTLIDLPGIIQVTSRQQDSGSVDIIQELIQDYLDRPSTIILAIIQACNDIETSAAIKYAKMFDPDGERTIGVLTKLDLVDRGAEQKLLEVFENKRIPLKHGYLLVKCRTQEDIDNNIELSEALRKEEQFFSKSSKFHSVPLERRGCPSLARFLTRELVRNIKQALPRLISDLRGKISNVEQQFRHLGIDDYTQLLFTDEARSRYLTDKLFTAMQLFRTEIHGVEEGAQVNNPLYSKRNELNREFYSEMHRSKFENSKLIQLIKSAMIATQGPEPADYILFRVTKTVCLNYIKAIRLPMEQYLSNILERTNNVISNVINKVFHMRPNLLNQMHSIQETIEKQLKADCHRELELILEMEESFVYADNPLYKETLRRTKRIHKLNSPDAPPTAATTTTVVQSARIPYTAVNASTNSRTTSLKRTNGAMSEDNDDDDLDQEFSPPVKISRPNGSSTNRLSSLWSNLWTTSQQEISESFTSDKNDIRPTLEYVSTSRPTILPATTNTVNDNLIDEEIIEYKIRILAMQDIICQRIILTFPQRVEYQLVRKQFSQLDLQSSILSSTSLDKLDSIMANHPETERRQNELITKRKIYEETIKELHNLEQHQSNSNTA</sequence>
<evidence type="ECO:0000256" key="2">
    <source>
        <dbReference type="ARBA" id="ARBA00023134"/>
    </source>
</evidence>
<dbReference type="InterPro" id="IPR045063">
    <property type="entry name" value="Dynamin_N"/>
</dbReference>
<dbReference type="GO" id="GO:0016020">
    <property type="term" value="C:membrane"/>
    <property type="evidence" value="ECO:0007669"/>
    <property type="project" value="TreeGrafter"/>
</dbReference>
<comment type="caution">
    <text evidence="6">The sequence shown here is derived from an EMBL/GenBank/DDBJ whole genome shotgun (WGS) entry which is preliminary data.</text>
</comment>
<dbReference type="GO" id="GO:0000266">
    <property type="term" value="P:mitochondrial fission"/>
    <property type="evidence" value="ECO:0007669"/>
    <property type="project" value="TreeGrafter"/>
</dbReference>
<reference evidence="6" key="1">
    <citation type="submission" date="2021-02" db="EMBL/GenBank/DDBJ databases">
        <authorList>
            <person name="Nowell W R."/>
        </authorList>
    </citation>
    <scope>NUCLEOTIDE SEQUENCE</scope>
</reference>
<dbReference type="Proteomes" id="UP000663855">
    <property type="component" value="Unassembled WGS sequence"/>
</dbReference>
<dbReference type="GO" id="GO:0003924">
    <property type="term" value="F:GTPase activity"/>
    <property type="evidence" value="ECO:0007669"/>
    <property type="project" value="InterPro"/>
</dbReference>
<dbReference type="InterPro" id="IPR030381">
    <property type="entry name" value="G_DYNAMIN_dom"/>
</dbReference>
<feature type="compositionally biased region" description="Polar residues" evidence="3">
    <location>
        <begin position="569"/>
        <end position="581"/>
    </location>
</feature>
<dbReference type="InterPro" id="IPR027417">
    <property type="entry name" value="P-loop_NTPase"/>
</dbReference>
<dbReference type="Gene3D" id="3.40.50.300">
    <property type="entry name" value="P-loop containing nucleotide triphosphate hydrolases"/>
    <property type="match status" value="1"/>
</dbReference>
<dbReference type="InterPro" id="IPR022812">
    <property type="entry name" value="Dynamin"/>
</dbReference>
<evidence type="ECO:0000256" key="3">
    <source>
        <dbReference type="SAM" id="MobiDB-lite"/>
    </source>
</evidence>
<evidence type="ECO:0000313" key="7">
    <source>
        <dbReference type="EMBL" id="CAF1652823.1"/>
    </source>
</evidence>
<dbReference type="GO" id="GO:0008017">
    <property type="term" value="F:microtubule binding"/>
    <property type="evidence" value="ECO:0007669"/>
    <property type="project" value="TreeGrafter"/>
</dbReference>
<evidence type="ECO:0000259" key="5">
    <source>
        <dbReference type="PROSITE" id="PS51718"/>
    </source>
</evidence>
<name>A0A815UNT9_9BILA</name>
<dbReference type="OrthoDB" id="5061070at2759"/>
<feature type="region of interest" description="Disordered" evidence="3">
    <location>
        <begin position="569"/>
        <end position="592"/>
    </location>
</feature>
<dbReference type="SMART" id="SM00053">
    <property type="entry name" value="DYNc"/>
    <property type="match status" value="1"/>
</dbReference>
<dbReference type="EMBL" id="CAJNOW010016846">
    <property type="protein sequence ID" value="CAF1652823.1"/>
    <property type="molecule type" value="Genomic_DNA"/>
</dbReference>
<dbReference type="SUPFAM" id="SSF52540">
    <property type="entry name" value="P-loop containing nucleoside triphosphate hydrolases"/>
    <property type="match status" value="1"/>
</dbReference>
<dbReference type="AlphaFoldDB" id="A0A815UNT9"/>
<dbReference type="GO" id="GO:0005874">
    <property type="term" value="C:microtubule"/>
    <property type="evidence" value="ECO:0007669"/>
    <property type="project" value="TreeGrafter"/>
</dbReference>
<dbReference type="GO" id="GO:0006897">
    <property type="term" value="P:endocytosis"/>
    <property type="evidence" value="ECO:0007669"/>
    <property type="project" value="TreeGrafter"/>
</dbReference>
<gene>
    <name evidence="6" type="ORF">CJN711_LOCUS28251</name>
    <name evidence="7" type="ORF">KQP761_LOCUS30325</name>
</gene>
<organism evidence="6 8">
    <name type="scientific">Rotaria magnacalcarata</name>
    <dbReference type="NCBI Taxonomy" id="392030"/>
    <lineage>
        <taxon>Eukaryota</taxon>
        <taxon>Metazoa</taxon>
        <taxon>Spiralia</taxon>
        <taxon>Gnathifera</taxon>
        <taxon>Rotifera</taxon>
        <taxon>Eurotatoria</taxon>
        <taxon>Bdelloidea</taxon>
        <taxon>Philodinida</taxon>
        <taxon>Philodinidae</taxon>
        <taxon>Rotaria</taxon>
    </lineage>
</organism>
<dbReference type="PROSITE" id="PS51388">
    <property type="entry name" value="GED"/>
    <property type="match status" value="1"/>
</dbReference>
<dbReference type="Pfam" id="PF01031">
    <property type="entry name" value="Dynamin_M"/>
    <property type="match status" value="1"/>
</dbReference>
<evidence type="ECO:0000313" key="8">
    <source>
        <dbReference type="Proteomes" id="UP000663855"/>
    </source>
</evidence>